<dbReference type="EMBL" id="BAAATD010000007">
    <property type="protein sequence ID" value="GAA2613593.1"/>
    <property type="molecule type" value="Genomic_DNA"/>
</dbReference>
<evidence type="ECO:0000259" key="2">
    <source>
        <dbReference type="Pfam" id="PF00501"/>
    </source>
</evidence>
<proteinExistence type="predicted"/>
<keyword evidence="1" id="KW-1133">Transmembrane helix</keyword>
<feature type="domain" description="AMP-dependent synthetase/ligase" evidence="2">
    <location>
        <begin position="11"/>
        <end position="158"/>
    </location>
</feature>
<evidence type="ECO:0000313" key="3">
    <source>
        <dbReference type="EMBL" id="GAA2613593.1"/>
    </source>
</evidence>
<dbReference type="InterPro" id="IPR000873">
    <property type="entry name" value="AMP-dep_synth/lig_dom"/>
</dbReference>
<keyword evidence="1" id="KW-0812">Transmembrane</keyword>
<feature type="transmembrane region" description="Helical" evidence="1">
    <location>
        <begin position="26"/>
        <end position="51"/>
    </location>
</feature>
<comment type="caution">
    <text evidence="3">The sequence shown here is derived from an EMBL/GenBank/DDBJ whole genome shotgun (WGS) entry which is preliminary data.</text>
</comment>
<evidence type="ECO:0000313" key="4">
    <source>
        <dbReference type="Proteomes" id="UP001501509"/>
    </source>
</evidence>
<accession>A0ABP6CFZ2</accession>
<evidence type="ECO:0000256" key="1">
    <source>
        <dbReference type="SAM" id="Phobius"/>
    </source>
</evidence>
<dbReference type="Pfam" id="PF00501">
    <property type="entry name" value="AMP-binding"/>
    <property type="match status" value="1"/>
</dbReference>
<keyword evidence="1" id="KW-0472">Membrane</keyword>
<dbReference type="PANTHER" id="PTHR45527:SF1">
    <property type="entry name" value="FATTY ACID SYNTHASE"/>
    <property type="match status" value="1"/>
</dbReference>
<gene>
    <name evidence="3" type="ORF">GCM10010411_55650</name>
</gene>
<dbReference type="Proteomes" id="UP001501509">
    <property type="component" value="Unassembled WGS sequence"/>
</dbReference>
<organism evidence="3 4">
    <name type="scientific">Actinomadura fulvescens</name>
    <dbReference type="NCBI Taxonomy" id="46160"/>
    <lineage>
        <taxon>Bacteria</taxon>
        <taxon>Bacillati</taxon>
        <taxon>Actinomycetota</taxon>
        <taxon>Actinomycetes</taxon>
        <taxon>Streptosporangiales</taxon>
        <taxon>Thermomonosporaceae</taxon>
        <taxon>Actinomadura</taxon>
    </lineage>
</organism>
<dbReference type="InterPro" id="IPR042099">
    <property type="entry name" value="ANL_N_sf"/>
</dbReference>
<name>A0ABP6CFZ2_9ACTN</name>
<dbReference type="SUPFAM" id="SSF56801">
    <property type="entry name" value="Acetyl-CoA synthetase-like"/>
    <property type="match status" value="1"/>
</dbReference>
<keyword evidence="4" id="KW-1185">Reference proteome</keyword>
<dbReference type="PANTHER" id="PTHR45527">
    <property type="entry name" value="NONRIBOSOMAL PEPTIDE SYNTHETASE"/>
    <property type="match status" value="1"/>
</dbReference>
<reference evidence="4" key="1">
    <citation type="journal article" date="2019" name="Int. J. Syst. Evol. Microbiol.">
        <title>The Global Catalogue of Microorganisms (GCM) 10K type strain sequencing project: providing services to taxonomists for standard genome sequencing and annotation.</title>
        <authorList>
            <consortium name="The Broad Institute Genomics Platform"/>
            <consortium name="The Broad Institute Genome Sequencing Center for Infectious Disease"/>
            <person name="Wu L."/>
            <person name="Ma J."/>
        </authorList>
    </citation>
    <scope>NUCLEOTIDE SEQUENCE [LARGE SCALE GENOMIC DNA]</scope>
    <source>
        <strain evidence="4">JCM 6833</strain>
    </source>
</reference>
<dbReference type="Gene3D" id="3.40.50.12780">
    <property type="entry name" value="N-terminal domain of ligase-like"/>
    <property type="match status" value="1"/>
</dbReference>
<protein>
    <recommendedName>
        <fullName evidence="2">AMP-dependent synthetase/ligase domain-containing protein</fullName>
    </recommendedName>
</protein>
<sequence>MGVDQFGAAGQVLLLHSPASDLTTSVVFWTVLTGGTLIIGACGLAATIDLVHQHRSTHLIYPASLYSVFLDRASERPPTTLRAVGIGSERWSPAVIERHARLLPNTSLLNEYGPTEACVCSSYGLVYDASNGGQAPMSIGRLVRNTGYLLLDTGGRPTTGTGECRRT</sequence>